<proteinExistence type="predicted"/>
<evidence type="ECO:0000313" key="2">
    <source>
        <dbReference type="Proteomes" id="UP000314294"/>
    </source>
</evidence>
<protein>
    <submittedName>
        <fullName evidence="1">Uncharacterized protein</fullName>
    </submittedName>
</protein>
<dbReference type="Proteomes" id="UP000314294">
    <property type="component" value="Unassembled WGS sequence"/>
</dbReference>
<gene>
    <name evidence="1" type="ORF">EYF80_018081</name>
</gene>
<reference evidence="1 2" key="1">
    <citation type="submission" date="2019-03" db="EMBL/GenBank/DDBJ databases">
        <title>First draft genome of Liparis tanakae, snailfish: a comprehensive survey of snailfish specific genes.</title>
        <authorList>
            <person name="Kim W."/>
            <person name="Song I."/>
            <person name="Jeong J.-H."/>
            <person name="Kim D."/>
            <person name="Kim S."/>
            <person name="Ryu S."/>
            <person name="Song J.Y."/>
            <person name="Lee S.K."/>
        </authorList>
    </citation>
    <scope>NUCLEOTIDE SEQUENCE [LARGE SCALE GENOMIC DNA]</scope>
    <source>
        <tissue evidence="1">Muscle</tissue>
    </source>
</reference>
<accession>A0A4Z2I1N2</accession>
<comment type="caution">
    <text evidence="1">The sequence shown here is derived from an EMBL/GenBank/DDBJ whole genome shotgun (WGS) entry which is preliminary data.</text>
</comment>
<dbReference type="AlphaFoldDB" id="A0A4Z2I1N2"/>
<keyword evidence="2" id="KW-1185">Reference proteome</keyword>
<name>A0A4Z2I1N2_9TELE</name>
<dbReference type="EMBL" id="SRLO01000146">
    <property type="protein sequence ID" value="TNN71730.1"/>
    <property type="molecule type" value="Genomic_DNA"/>
</dbReference>
<organism evidence="1 2">
    <name type="scientific">Liparis tanakae</name>
    <name type="common">Tanaka's snailfish</name>
    <dbReference type="NCBI Taxonomy" id="230148"/>
    <lineage>
        <taxon>Eukaryota</taxon>
        <taxon>Metazoa</taxon>
        <taxon>Chordata</taxon>
        <taxon>Craniata</taxon>
        <taxon>Vertebrata</taxon>
        <taxon>Euteleostomi</taxon>
        <taxon>Actinopterygii</taxon>
        <taxon>Neopterygii</taxon>
        <taxon>Teleostei</taxon>
        <taxon>Neoteleostei</taxon>
        <taxon>Acanthomorphata</taxon>
        <taxon>Eupercaria</taxon>
        <taxon>Perciformes</taxon>
        <taxon>Cottioidei</taxon>
        <taxon>Cottales</taxon>
        <taxon>Liparidae</taxon>
        <taxon>Liparis</taxon>
    </lineage>
</organism>
<evidence type="ECO:0000313" key="1">
    <source>
        <dbReference type="EMBL" id="TNN71730.1"/>
    </source>
</evidence>
<sequence>MHGHNHRLAYLWFMLNQRGRDFPPNPRLMRSGSRQYETKFGSSWRGETAKCLGSRFANGACRSALNGAKTCKLRTTTGSPLKNYTSRLPWTHSQGLHQYLHKHQASVCQHFSHVVM</sequence>